<reference evidence="2" key="1">
    <citation type="submission" date="2014-09" db="EMBL/GenBank/DDBJ databases">
        <authorList>
            <person name="Magalhaes I.L.F."/>
            <person name="Oliveira U."/>
            <person name="Santos F.R."/>
            <person name="Vidigal T.H.D.A."/>
            <person name="Brescovit A.D."/>
            <person name="Santos A.J."/>
        </authorList>
    </citation>
    <scope>NUCLEOTIDE SEQUENCE</scope>
    <source>
        <tissue evidence="2">Shoot tissue taken approximately 20 cm above the soil surface</tissue>
    </source>
</reference>
<name>A0A0A9BJZ5_ARUDO</name>
<organism evidence="2">
    <name type="scientific">Arundo donax</name>
    <name type="common">Giant reed</name>
    <name type="synonym">Donax arundinaceus</name>
    <dbReference type="NCBI Taxonomy" id="35708"/>
    <lineage>
        <taxon>Eukaryota</taxon>
        <taxon>Viridiplantae</taxon>
        <taxon>Streptophyta</taxon>
        <taxon>Embryophyta</taxon>
        <taxon>Tracheophyta</taxon>
        <taxon>Spermatophyta</taxon>
        <taxon>Magnoliopsida</taxon>
        <taxon>Liliopsida</taxon>
        <taxon>Poales</taxon>
        <taxon>Poaceae</taxon>
        <taxon>PACMAD clade</taxon>
        <taxon>Arundinoideae</taxon>
        <taxon>Arundineae</taxon>
        <taxon>Arundo</taxon>
    </lineage>
</organism>
<sequence length="54" mass="6468">MHSFFSLCFLSQVHSSHIHSSTSFFFVLWCFYAFLHLFDTDASSWKFKLLYEGH</sequence>
<feature type="transmembrane region" description="Helical" evidence="1">
    <location>
        <begin position="25"/>
        <end position="42"/>
    </location>
</feature>
<dbReference type="AlphaFoldDB" id="A0A0A9BJZ5"/>
<evidence type="ECO:0000256" key="1">
    <source>
        <dbReference type="SAM" id="Phobius"/>
    </source>
</evidence>
<proteinExistence type="predicted"/>
<accession>A0A0A9BJZ5</accession>
<evidence type="ECO:0000313" key="2">
    <source>
        <dbReference type="EMBL" id="JAD62483.1"/>
    </source>
</evidence>
<keyword evidence="1" id="KW-0812">Transmembrane</keyword>
<keyword evidence="1" id="KW-1133">Transmembrane helix</keyword>
<dbReference type="EMBL" id="GBRH01235412">
    <property type="protein sequence ID" value="JAD62483.1"/>
    <property type="molecule type" value="Transcribed_RNA"/>
</dbReference>
<keyword evidence="1" id="KW-0472">Membrane</keyword>
<protein>
    <submittedName>
        <fullName evidence="2">Uncharacterized protein</fullName>
    </submittedName>
</protein>
<reference evidence="2" key="2">
    <citation type="journal article" date="2015" name="Data Brief">
        <title>Shoot transcriptome of the giant reed, Arundo donax.</title>
        <authorList>
            <person name="Barrero R.A."/>
            <person name="Guerrero F.D."/>
            <person name="Moolhuijzen P."/>
            <person name="Goolsby J.A."/>
            <person name="Tidwell J."/>
            <person name="Bellgard S.E."/>
            <person name="Bellgard M.I."/>
        </authorList>
    </citation>
    <scope>NUCLEOTIDE SEQUENCE</scope>
    <source>
        <tissue evidence="2">Shoot tissue taken approximately 20 cm above the soil surface</tissue>
    </source>
</reference>